<evidence type="ECO:0000256" key="13">
    <source>
        <dbReference type="ARBA" id="ARBA00042914"/>
    </source>
</evidence>
<keyword evidence="12" id="KW-0539">Nucleus</keyword>
<dbReference type="Gene3D" id="1.10.510.10">
    <property type="entry name" value="Transferase(Phosphotransferase) domain 1"/>
    <property type="match status" value="1"/>
</dbReference>
<keyword evidence="19" id="KW-0175">Coiled coil</keyword>
<comment type="similarity">
    <text evidence="2">Belongs to the DNA mismatch repair MutL/HexB family.</text>
</comment>
<comment type="subcellular location">
    <subcellularLocation>
        <location evidence="1">Nucleus</location>
    </subcellularLocation>
</comment>
<dbReference type="GO" id="GO:0140664">
    <property type="term" value="F:ATP-dependent DNA damage sensor activity"/>
    <property type="evidence" value="ECO:0007669"/>
    <property type="project" value="InterPro"/>
</dbReference>
<feature type="coiled-coil region" evidence="19">
    <location>
        <begin position="561"/>
        <end position="595"/>
    </location>
</feature>
<dbReference type="InterPro" id="IPR042120">
    <property type="entry name" value="MutL_C_dimsub"/>
</dbReference>
<evidence type="ECO:0000256" key="8">
    <source>
        <dbReference type="ARBA" id="ARBA00022763"/>
    </source>
</evidence>
<dbReference type="Gene3D" id="3.30.565.10">
    <property type="entry name" value="Histidine kinase-like ATPase, C-terminal domain"/>
    <property type="match status" value="1"/>
</dbReference>
<feature type="compositionally biased region" description="Basic and acidic residues" evidence="20">
    <location>
        <begin position="243"/>
        <end position="252"/>
    </location>
</feature>
<dbReference type="InterPro" id="IPR014721">
    <property type="entry name" value="Ribsml_uS5_D2-typ_fold_subgr"/>
</dbReference>
<dbReference type="EMBL" id="QUSF01000022">
    <property type="protein sequence ID" value="RLW01432.1"/>
    <property type="molecule type" value="Genomic_DNA"/>
</dbReference>
<dbReference type="Pfam" id="PF01119">
    <property type="entry name" value="DNA_mis_repair"/>
    <property type="match status" value="1"/>
</dbReference>
<dbReference type="EC" id="2.7.11.1" evidence="3"/>
<evidence type="ECO:0000256" key="9">
    <source>
        <dbReference type="ARBA" id="ARBA00022801"/>
    </source>
</evidence>
<dbReference type="InterPro" id="IPR008271">
    <property type="entry name" value="Ser/Thr_kinase_AS"/>
</dbReference>
<keyword evidence="4" id="KW-0723">Serine/threonine-protein kinase</keyword>
<keyword evidence="4" id="KW-0418">Kinase</keyword>
<feature type="region of interest" description="Disordered" evidence="20">
    <location>
        <begin position="291"/>
        <end position="327"/>
    </location>
</feature>
<evidence type="ECO:0000256" key="7">
    <source>
        <dbReference type="ARBA" id="ARBA00022759"/>
    </source>
</evidence>
<evidence type="ECO:0000256" key="20">
    <source>
        <dbReference type="SAM" id="MobiDB-lite"/>
    </source>
</evidence>
<dbReference type="PROSITE" id="PS50011">
    <property type="entry name" value="PROTEIN_KINASE_DOM"/>
    <property type="match status" value="1"/>
</dbReference>
<dbReference type="STRING" id="44316.ENSEGOP00005007883"/>
<feature type="region of interest" description="Disordered" evidence="20">
    <location>
        <begin position="1"/>
        <end position="21"/>
    </location>
</feature>
<dbReference type="GO" id="GO:0016446">
    <property type="term" value="P:somatic hypermutation of immunoglobulin genes"/>
    <property type="evidence" value="ECO:0007669"/>
    <property type="project" value="TreeGrafter"/>
</dbReference>
<organism evidence="22 23">
    <name type="scientific">Chloebia gouldiae</name>
    <name type="common">Gouldian finch</name>
    <name type="synonym">Erythrura gouldiae</name>
    <dbReference type="NCBI Taxonomy" id="44316"/>
    <lineage>
        <taxon>Eukaryota</taxon>
        <taxon>Metazoa</taxon>
        <taxon>Chordata</taxon>
        <taxon>Craniata</taxon>
        <taxon>Vertebrata</taxon>
        <taxon>Euteleostomi</taxon>
        <taxon>Archelosauria</taxon>
        <taxon>Archosauria</taxon>
        <taxon>Dinosauria</taxon>
        <taxon>Saurischia</taxon>
        <taxon>Theropoda</taxon>
        <taxon>Coelurosauria</taxon>
        <taxon>Aves</taxon>
        <taxon>Neognathae</taxon>
        <taxon>Neoaves</taxon>
        <taxon>Telluraves</taxon>
        <taxon>Australaves</taxon>
        <taxon>Passeriformes</taxon>
        <taxon>Passeroidea</taxon>
        <taxon>Passeridae</taxon>
        <taxon>Chloebia</taxon>
    </lineage>
</organism>
<feature type="region of interest" description="Disordered" evidence="20">
    <location>
        <begin position="1218"/>
        <end position="1239"/>
    </location>
</feature>
<dbReference type="FunFam" id="3.30.565.10:FF:000014">
    <property type="entry name" value="Mismatch repair endonuclease pms1, putative"/>
    <property type="match status" value="1"/>
</dbReference>
<dbReference type="InterPro" id="IPR036890">
    <property type="entry name" value="HATPase_C_sf"/>
</dbReference>
<dbReference type="FunFam" id="3.30.1540.20:FF:000019">
    <property type="entry name" value="PMS1 homolog 2, mismatch repair system component"/>
    <property type="match status" value="1"/>
</dbReference>
<evidence type="ECO:0000256" key="11">
    <source>
        <dbReference type="ARBA" id="ARBA00023193"/>
    </source>
</evidence>
<keyword evidence="11" id="KW-0652">Protein synthesis inhibitor</keyword>
<dbReference type="InterPro" id="IPR017441">
    <property type="entry name" value="Protein_kinase_ATP_BS"/>
</dbReference>
<evidence type="ECO:0000256" key="6">
    <source>
        <dbReference type="ARBA" id="ARBA00022741"/>
    </source>
</evidence>
<dbReference type="InterPro" id="IPR013507">
    <property type="entry name" value="DNA_mismatch_S5_2-like"/>
</dbReference>
<evidence type="ECO:0000256" key="1">
    <source>
        <dbReference type="ARBA" id="ARBA00004123"/>
    </source>
</evidence>
<evidence type="ECO:0000256" key="14">
    <source>
        <dbReference type="ARBA" id="ARBA00048778"/>
    </source>
</evidence>
<keyword evidence="10 18" id="KW-0067">ATP-binding</keyword>
<dbReference type="InterPro" id="IPR014762">
    <property type="entry name" value="DNA_mismatch_repair_CS"/>
</dbReference>
<dbReference type="FunFam" id="3.30.230.10:FF:000032">
    <property type="entry name" value="mismatch repair endonuclease PMS2 isoform X2"/>
    <property type="match status" value="1"/>
</dbReference>
<dbReference type="GO" id="GO:0030983">
    <property type="term" value="F:mismatched DNA binding"/>
    <property type="evidence" value="ECO:0007669"/>
    <property type="project" value="InterPro"/>
</dbReference>
<evidence type="ECO:0000256" key="18">
    <source>
        <dbReference type="PROSITE-ProRule" id="PRU10141"/>
    </source>
</evidence>
<dbReference type="CDD" id="cd16926">
    <property type="entry name" value="HATPase_MutL-MLH-PMS-like"/>
    <property type="match status" value="1"/>
</dbReference>
<dbReference type="SMART" id="SM00220">
    <property type="entry name" value="S_TKc"/>
    <property type="match status" value="1"/>
</dbReference>
<dbReference type="PANTHER" id="PTHR10073:SF52">
    <property type="entry name" value="MISMATCH REPAIR ENDONUCLEASE PMS2"/>
    <property type="match status" value="1"/>
</dbReference>
<comment type="catalytic activity">
    <reaction evidence="14">
        <text>ATP + H2O = ADP + phosphate + H(+)</text>
        <dbReference type="Rhea" id="RHEA:13065"/>
        <dbReference type="ChEBI" id="CHEBI:15377"/>
        <dbReference type="ChEBI" id="CHEBI:15378"/>
        <dbReference type="ChEBI" id="CHEBI:30616"/>
        <dbReference type="ChEBI" id="CHEBI:43474"/>
        <dbReference type="ChEBI" id="CHEBI:456216"/>
    </reaction>
    <physiologicalReaction direction="left-to-right" evidence="14">
        <dbReference type="Rhea" id="RHEA:13066"/>
    </physiologicalReaction>
</comment>
<dbReference type="SMART" id="SM01340">
    <property type="entry name" value="DNA_mis_repair"/>
    <property type="match status" value="1"/>
</dbReference>
<keyword evidence="5" id="KW-0540">Nuclease</keyword>
<dbReference type="PROSITE" id="PS00058">
    <property type="entry name" value="DNA_MISMATCH_REPAIR_1"/>
    <property type="match status" value="1"/>
</dbReference>
<evidence type="ECO:0000313" key="23">
    <source>
        <dbReference type="Proteomes" id="UP000276834"/>
    </source>
</evidence>
<evidence type="ECO:0000256" key="19">
    <source>
        <dbReference type="SAM" id="Coils"/>
    </source>
</evidence>
<dbReference type="InterPro" id="IPR042121">
    <property type="entry name" value="MutL_C_regsub"/>
</dbReference>
<sequence length="1660" mass="185306">MPVPVPAIEFPEESPEPRFDDSDVPAELRVANGSQKFVKFTSTIQNQLLLVSLLEHLCHMYTHNPVHSRGLFRILRQTFTRTGLLSPFVFCDEFSTIRLQHNRAITELMKAANKQIVNGELGNGESLAIGEKEVLFEAQTSRYLNEFEEVARLGSGGYGKVYKVRNKLDGQFYAIKKIKIKKATRRDCMKVLREVKVLAGLQHPNIVGYHTAWMEQVQTSVESDSSIIFADLTSQEKKFCDSTSHKNVHRESVQNMDVRNDFTNSNSKESIKPNKGELSIELQGGFVNNGNSLSTDVDNHSTQGPHSSLDQDASTESESSESKSCSEGCSKNEVALCGEFEVEYHLMLHIQMQLCEISLWDWIADRNKRCNKRSEDASSPYHLVDVGWTLKIFQEIVEGVCYIHSMGVMHRDIKPRNIFLHGSDHQVKIGDFGLACKDLLWDDADQWFQTERINGLTHTSGVGTCLYASPEQLQGSHYDFKSDMYSMGVILLELFQPFGTEMERTEVLTHLRTGQIPHTFYKKWPTQAKYVKLLTSLRATERPTAAQLRDSELFHTTDQVISNLQQKVRQQEEEIEKLRETIRQLSEEQDEQTRLGSPDFIHFCTLAGAALAVPVCCSAHHATTSASVSSLPTSHELLPRAAFMERSTAPRSLLLPSFSWKMAVSTQLSIRVEPGARCRLGRAYMQLGRCSASTPAPCSGRTLYIAGMAAAPRRAAPRSAAAGPPAPRPLAERRLLTRAAPNGLRARPAALLPLAGVGRRSASPRAGPCGAERGGSVRGARGERVPPRRGPDGGGCALPAGAIRPIDRGSVHRICSGQVVLSLGTAVKELVENSLDAGATNIDIKLKDHGAELIEVSDNGVGVEEENFEGLTLKHYTSKIQDFSDLIHVETFGFRGEALSSLCALSDVTIFTCHKSAKVGTRLVFDHNGRITQKTPLPRQQGTTVSIQQLFYTLPVRHKEFQRNIKKEYAKMVQLLQAYCIVSKGVRINCTNQVGQGKKSCVISTAGSPSLKENIGAVFGQKQLQSLIPFVQLPPSEAVCEEYGLNPADMPQNLYSISGFISRCDHGVGRSTTDRQFFFINQRPCDPAKVVKIVNEVYHLHNKHQYPFVVLNIGVDSECVDINVTPDKRQILLQEEKFLLAIIKTSLTEMFGSDVNKLNVNQKLLDIAGNLKKTLPEEAEKPQADILSDSETENPSGEGKRIMTLARLRESFSLHQATESNFQSSKKVKQQNSSPRRRLLDTTGSTVKIQKAVLTKKDESCPKLDSKLSIPRRHMRKLEDTADSGFCSISESDAGCSTPEAGSCIISESSVNSEEEFCSTEEQMQKECLKTAGCSKKSLDCDVQVLGTEPKLDQVNDWTDQNKFSQEANSCSPRVKRFKNRKFKSEADDSKAGKYPEVKNTSADVLVEVQKKIVPLEFSMKVLAEKVKKVIQQQQKNTEIENYRRFKAKISPGDNKVAEDELRKEISKEMFAKMEIIGQFNLGFIIAKLNSDLFIIDQHATDEKYNFEMLQQHTVLQGQKLIVPQNLNLTAVNETVLIENLEIFRKNGFDFVINENAPVTQRVKLVSLPTSKNWTFGPQDIDELIFMLSDCPGVMCRPSRVRQMFASRACRKSVMIGTALNVQEMRKLITHMGEIEHPWNCPHGRPTMRHIVSLDLISPQ</sequence>
<dbReference type="InterPro" id="IPR020568">
    <property type="entry name" value="Ribosomal_Su5_D2-typ_SF"/>
</dbReference>
<feature type="compositionally biased region" description="Low complexity" evidence="20">
    <location>
        <begin position="1220"/>
        <end position="1234"/>
    </location>
</feature>
<dbReference type="SUPFAM" id="SSF54211">
    <property type="entry name" value="Ribosomal protein S5 domain 2-like"/>
    <property type="match status" value="1"/>
</dbReference>
<dbReference type="FunFam" id="3.30.1370.100:FF:000001">
    <property type="entry name" value="Mismatch repair endonuclease pms1, putative"/>
    <property type="match status" value="1"/>
</dbReference>
<keyword evidence="8" id="KW-0227">DNA damage</keyword>
<evidence type="ECO:0000256" key="5">
    <source>
        <dbReference type="ARBA" id="ARBA00022722"/>
    </source>
</evidence>
<dbReference type="CDD" id="cd03484">
    <property type="entry name" value="MutL_Trans_hPMS_2_like"/>
    <property type="match status" value="1"/>
</dbReference>
<evidence type="ECO:0000256" key="3">
    <source>
        <dbReference type="ARBA" id="ARBA00012513"/>
    </source>
</evidence>
<reference evidence="22 23" key="1">
    <citation type="journal article" date="2018" name="Proc. R. Soc. B">
        <title>A non-coding region near Follistatin controls head colour polymorphism in the Gouldian finch.</title>
        <authorList>
            <person name="Toomey M.B."/>
            <person name="Marques C.I."/>
            <person name="Andrade P."/>
            <person name="Araujo P.M."/>
            <person name="Sabatino S."/>
            <person name="Gazda M.A."/>
            <person name="Afonso S."/>
            <person name="Lopes R.J."/>
            <person name="Corbo J.C."/>
            <person name="Carneiro M."/>
        </authorList>
    </citation>
    <scope>NUCLEOTIDE SEQUENCE [LARGE SCALE GENOMIC DNA]</scope>
    <source>
        <strain evidence="22">Red01</strain>
        <tissue evidence="22">Muscle</tissue>
    </source>
</reference>
<dbReference type="Gene3D" id="3.30.230.10">
    <property type="match status" value="1"/>
</dbReference>
<feature type="binding site" evidence="18">
    <location>
        <position position="177"/>
    </location>
    <ligand>
        <name>ATP</name>
        <dbReference type="ChEBI" id="CHEBI:30616"/>
    </ligand>
</feature>
<keyword evidence="7" id="KW-0255">Endonuclease</keyword>
<dbReference type="GO" id="GO:0032389">
    <property type="term" value="C:MutLalpha complex"/>
    <property type="evidence" value="ECO:0007669"/>
    <property type="project" value="TreeGrafter"/>
</dbReference>
<feature type="compositionally biased region" description="Polar residues" evidence="20">
    <location>
        <begin position="291"/>
        <end position="312"/>
    </location>
</feature>
<keyword evidence="4" id="KW-0808">Transferase</keyword>
<comment type="caution">
    <text evidence="22">The sequence shown here is derived from an EMBL/GenBank/DDBJ whole genome shotgun (WGS) entry which is preliminary data.</text>
</comment>
<feature type="compositionally biased region" description="Basic and acidic residues" evidence="20">
    <location>
        <begin position="780"/>
        <end position="791"/>
    </location>
</feature>
<dbReference type="NCBIfam" id="TIGR00585">
    <property type="entry name" value="mutl"/>
    <property type="match status" value="1"/>
</dbReference>
<dbReference type="SUPFAM" id="SSF55874">
    <property type="entry name" value="ATPase domain of HSP90 chaperone/DNA topoisomerase II/histidine kinase"/>
    <property type="match status" value="1"/>
</dbReference>
<dbReference type="Pfam" id="PF00069">
    <property type="entry name" value="Pkinase"/>
    <property type="match status" value="2"/>
</dbReference>
<feature type="domain" description="Protein kinase" evidence="21">
    <location>
        <begin position="147"/>
        <end position="554"/>
    </location>
</feature>
<evidence type="ECO:0000256" key="17">
    <source>
        <dbReference type="ARBA" id="ARBA00083250"/>
    </source>
</evidence>
<protein>
    <recommendedName>
        <fullName evidence="15">Mismatch repair endonuclease PMS2</fullName>
        <ecNumber evidence="3">2.7.11.1</ecNumber>
    </recommendedName>
    <alternativeName>
        <fullName evidence="17">DNA mismatch repair protein PMS2</fullName>
    </alternativeName>
    <alternativeName>
        <fullName evidence="13">Heme-regulated eukaryotic initiation factor eIF-2-alpha kinase</fullName>
    </alternativeName>
    <alternativeName>
        <fullName evidence="16">PMS1 protein homolog 2</fullName>
    </alternativeName>
</protein>
<feature type="compositionally biased region" description="Polar residues" evidence="20">
    <location>
        <begin position="253"/>
        <end position="268"/>
    </location>
</feature>
<evidence type="ECO:0000256" key="10">
    <source>
        <dbReference type="ARBA" id="ARBA00022840"/>
    </source>
</evidence>
<evidence type="ECO:0000256" key="4">
    <source>
        <dbReference type="ARBA" id="ARBA00022527"/>
    </source>
</evidence>
<dbReference type="SUPFAM" id="SSF56112">
    <property type="entry name" value="Protein kinase-like (PK-like)"/>
    <property type="match status" value="1"/>
</dbReference>
<dbReference type="InterPro" id="IPR000719">
    <property type="entry name" value="Prot_kinase_dom"/>
</dbReference>
<dbReference type="Gene3D" id="3.30.1370.100">
    <property type="entry name" value="MutL, C-terminal domain, regulatory subdomain"/>
    <property type="match status" value="1"/>
</dbReference>
<dbReference type="Pfam" id="PF08676">
    <property type="entry name" value="MutL_C"/>
    <property type="match status" value="1"/>
</dbReference>
<dbReference type="Pfam" id="PF22949">
    <property type="entry name" value="HRI2_3H"/>
    <property type="match status" value="1"/>
</dbReference>
<keyword evidence="23" id="KW-1185">Reference proteome</keyword>
<feature type="region of interest" description="Disordered" evidence="20">
    <location>
        <begin position="1178"/>
        <end position="1199"/>
    </location>
</feature>
<dbReference type="FunFam" id="1.10.510.10:FF:000375">
    <property type="entry name" value="Putative eukaryotic translation initiation factor 2-alpha kinase 1"/>
    <property type="match status" value="1"/>
</dbReference>
<dbReference type="CDD" id="cd14049">
    <property type="entry name" value="STKc_EIF2AK1_HRI"/>
    <property type="match status" value="1"/>
</dbReference>
<dbReference type="PROSITE" id="PS00107">
    <property type="entry name" value="PROTEIN_KINASE_ATP"/>
    <property type="match status" value="1"/>
</dbReference>
<dbReference type="InterPro" id="IPR014790">
    <property type="entry name" value="MutL_C"/>
</dbReference>
<evidence type="ECO:0000313" key="22">
    <source>
        <dbReference type="EMBL" id="RLW01432.1"/>
    </source>
</evidence>
<dbReference type="InterPro" id="IPR037198">
    <property type="entry name" value="MutL_C_sf"/>
</dbReference>
<evidence type="ECO:0000256" key="2">
    <source>
        <dbReference type="ARBA" id="ARBA00006082"/>
    </source>
</evidence>
<feature type="region of interest" description="Disordered" evidence="20">
    <location>
        <begin position="759"/>
        <end position="796"/>
    </location>
</feature>
<dbReference type="PROSITE" id="PS00108">
    <property type="entry name" value="PROTEIN_KINASE_ST"/>
    <property type="match status" value="1"/>
</dbReference>
<dbReference type="InterPro" id="IPR054521">
    <property type="entry name" value="HRI2_3H"/>
</dbReference>
<evidence type="ECO:0000256" key="15">
    <source>
        <dbReference type="ARBA" id="ARBA00072579"/>
    </source>
</evidence>
<evidence type="ECO:0000256" key="12">
    <source>
        <dbReference type="ARBA" id="ARBA00023242"/>
    </source>
</evidence>
<dbReference type="SMART" id="SM00853">
    <property type="entry name" value="MutL_C"/>
    <property type="match status" value="1"/>
</dbReference>
<dbReference type="PANTHER" id="PTHR10073">
    <property type="entry name" value="DNA MISMATCH REPAIR PROTEIN MLH, PMS, MUTL"/>
    <property type="match status" value="1"/>
</dbReference>
<dbReference type="GO" id="GO:0005524">
    <property type="term" value="F:ATP binding"/>
    <property type="evidence" value="ECO:0007669"/>
    <property type="project" value="UniProtKB-UniRule"/>
</dbReference>
<dbReference type="InterPro" id="IPR011009">
    <property type="entry name" value="Kinase-like_dom_sf"/>
</dbReference>
<dbReference type="Proteomes" id="UP000276834">
    <property type="component" value="Unassembled WGS sequence"/>
</dbReference>
<dbReference type="GO" id="GO:0006796">
    <property type="term" value="P:phosphate-containing compound metabolic process"/>
    <property type="evidence" value="ECO:0007669"/>
    <property type="project" value="UniProtKB-ARBA"/>
</dbReference>
<dbReference type="InterPro" id="IPR038973">
    <property type="entry name" value="MutL/Mlh/Pms-like"/>
</dbReference>
<proteinExistence type="inferred from homology"/>
<feature type="region of interest" description="Disordered" evidence="20">
    <location>
        <begin position="243"/>
        <end position="275"/>
    </location>
</feature>
<dbReference type="GO" id="GO:0004674">
    <property type="term" value="F:protein serine/threonine kinase activity"/>
    <property type="evidence" value="ECO:0007669"/>
    <property type="project" value="UniProtKB-KW"/>
</dbReference>
<keyword evidence="6 18" id="KW-0547">Nucleotide-binding</keyword>
<dbReference type="GO" id="GO:0017148">
    <property type="term" value="P:negative regulation of translation"/>
    <property type="evidence" value="ECO:0007669"/>
    <property type="project" value="UniProtKB-KW"/>
</dbReference>
<gene>
    <name evidence="22" type="ORF">DV515_00007897</name>
</gene>
<dbReference type="InterPro" id="IPR002099">
    <property type="entry name" value="MutL/Mlh/PMS"/>
</dbReference>
<dbReference type="OrthoDB" id="10254304at2759"/>
<dbReference type="SUPFAM" id="SSF118116">
    <property type="entry name" value="DNA mismatch repair protein MutL"/>
    <property type="match status" value="1"/>
</dbReference>
<dbReference type="GO" id="GO:0004519">
    <property type="term" value="F:endonuclease activity"/>
    <property type="evidence" value="ECO:0007669"/>
    <property type="project" value="UniProtKB-KW"/>
</dbReference>
<accession>A0A3L8SFP8</accession>
<dbReference type="Pfam" id="PF13589">
    <property type="entry name" value="HATPase_c_3"/>
    <property type="match status" value="1"/>
</dbReference>
<dbReference type="Gene3D" id="3.30.1540.20">
    <property type="entry name" value="MutL, C-terminal domain, dimerisation subdomain"/>
    <property type="match status" value="1"/>
</dbReference>
<evidence type="ECO:0000259" key="21">
    <source>
        <dbReference type="PROSITE" id="PS50011"/>
    </source>
</evidence>
<dbReference type="GO" id="GO:0006298">
    <property type="term" value="P:mismatch repair"/>
    <property type="evidence" value="ECO:0007669"/>
    <property type="project" value="InterPro"/>
</dbReference>
<name>A0A3L8SFP8_CHLGU</name>
<dbReference type="GO" id="GO:0016887">
    <property type="term" value="F:ATP hydrolysis activity"/>
    <property type="evidence" value="ECO:0007669"/>
    <property type="project" value="InterPro"/>
</dbReference>
<dbReference type="Gene3D" id="3.30.200.20">
    <property type="entry name" value="Phosphorylase Kinase, domain 1"/>
    <property type="match status" value="1"/>
</dbReference>
<keyword evidence="9" id="KW-0378">Hydrolase</keyword>
<evidence type="ECO:0000256" key="16">
    <source>
        <dbReference type="ARBA" id="ARBA00077255"/>
    </source>
</evidence>